<keyword evidence="3" id="KW-1185">Reference proteome</keyword>
<dbReference type="AlphaFoldDB" id="R0KKR9"/>
<proteinExistence type="predicted"/>
<feature type="compositionally biased region" description="Basic and acidic residues" evidence="1">
    <location>
        <begin position="11"/>
        <end position="20"/>
    </location>
</feature>
<name>R0KKR9_EXST2</name>
<dbReference type="STRING" id="671987.R0KKR9"/>
<protein>
    <submittedName>
        <fullName evidence="2">Uncharacterized protein</fullName>
    </submittedName>
</protein>
<feature type="region of interest" description="Disordered" evidence="1">
    <location>
        <begin position="1"/>
        <end position="33"/>
    </location>
</feature>
<reference evidence="2 3" key="2">
    <citation type="journal article" date="2013" name="PLoS Genet.">
        <title>Comparative genome structure, secondary metabolite, and effector coding capacity across Cochliobolus pathogens.</title>
        <authorList>
            <person name="Condon B.J."/>
            <person name="Leng Y."/>
            <person name="Wu D."/>
            <person name="Bushley K.E."/>
            <person name="Ohm R.A."/>
            <person name="Otillar R."/>
            <person name="Martin J."/>
            <person name="Schackwitz W."/>
            <person name="Grimwood J."/>
            <person name="MohdZainudin N."/>
            <person name="Xue C."/>
            <person name="Wang R."/>
            <person name="Manning V.A."/>
            <person name="Dhillon B."/>
            <person name="Tu Z.J."/>
            <person name="Steffenson B.J."/>
            <person name="Salamov A."/>
            <person name="Sun H."/>
            <person name="Lowry S."/>
            <person name="LaButti K."/>
            <person name="Han J."/>
            <person name="Copeland A."/>
            <person name="Lindquist E."/>
            <person name="Barry K."/>
            <person name="Schmutz J."/>
            <person name="Baker S.E."/>
            <person name="Ciuffetti L.M."/>
            <person name="Grigoriev I.V."/>
            <person name="Zhong S."/>
            <person name="Turgeon B.G."/>
        </authorList>
    </citation>
    <scope>NUCLEOTIDE SEQUENCE [LARGE SCALE GENOMIC DNA]</scope>
    <source>
        <strain evidence="3">28A</strain>
    </source>
</reference>
<feature type="compositionally biased region" description="Polar residues" evidence="1">
    <location>
        <begin position="21"/>
        <end position="33"/>
    </location>
</feature>
<dbReference type="RefSeq" id="XP_008022674.1">
    <property type="nucleotide sequence ID" value="XM_008024483.1"/>
</dbReference>
<gene>
    <name evidence="2" type="ORF">SETTUDRAFT_159310</name>
</gene>
<dbReference type="Proteomes" id="UP000016935">
    <property type="component" value="Unassembled WGS sequence"/>
</dbReference>
<dbReference type="GeneID" id="19397922"/>
<dbReference type="HOGENOM" id="CLU_1378893_0_0_1"/>
<sequence>MSFSELPDPWILRRDGERQKQQNVTKRTKKTASVNYYQKSEKLIFYNDEYDDVEPAKPPRPPPKPKRRKGESDDNFDERAIYYTKKLLPIYRNAYHSLQARSDSLRAHIHPENRYNYHGTRNQESLPAVYRDRHGIKTLQRVKPSLDKITTIKDLKAALQHEWSQVQQSNIQKRINKLPKRLVQVKNKPQAPIKTEIW</sequence>
<evidence type="ECO:0000313" key="3">
    <source>
        <dbReference type="Proteomes" id="UP000016935"/>
    </source>
</evidence>
<dbReference type="OrthoDB" id="5410741at2759"/>
<accession>R0KKR9</accession>
<evidence type="ECO:0000256" key="1">
    <source>
        <dbReference type="SAM" id="MobiDB-lite"/>
    </source>
</evidence>
<reference evidence="2 3" key="1">
    <citation type="journal article" date="2012" name="PLoS Pathog.">
        <title>Diverse lifestyles and strategies of plant pathogenesis encoded in the genomes of eighteen Dothideomycetes fungi.</title>
        <authorList>
            <person name="Ohm R.A."/>
            <person name="Feau N."/>
            <person name="Henrissat B."/>
            <person name="Schoch C.L."/>
            <person name="Horwitz B.A."/>
            <person name="Barry K.W."/>
            <person name="Condon B.J."/>
            <person name="Copeland A.C."/>
            <person name="Dhillon B."/>
            <person name="Glaser F."/>
            <person name="Hesse C.N."/>
            <person name="Kosti I."/>
            <person name="LaButti K."/>
            <person name="Lindquist E.A."/>
            <person name="Lucas S."/>
            <person name="Salamov A.A."/>
            <person name="Bradshaw R.E."/>
            <person name="Ciuffetti L."/>
            <person name="Hamelin R.C."/>
            <person name="Kema G.H.J."/>
            <person name="Lawrence C."/>
            <person name="Scott J.A."/>
            <person name="Spatafora J.W."/>
            <person name="Turgeon B.G."/>
            <person name="de Wit P.J.G.M."/>
            <person name="Zhong S."/>
            <person name="Goodwin S.B."/>
            <person name="Grigoriev I.V."/>
        </authorList>
    </citation>
    <scope>NUCLEOTIDE SEQUENCE [LARGE SCALE GENOMIC DNA]</scope>
    <source>
        <strain evidence="3">28A</strain>
    </source>
</reference>
<feature type="region of interest" description="Disordered" evidence="1">
    <location>
        <begin position="48"/>
        <end position="76"/>
    </location>
</feature>
<organism evidence="2 3">
    <name type="scientific">Exserohilum turcicum (strain 28A)</name>
    <name type="common">Northern leaf blight fungus</name>
    <name type="synonym">Setosphaeria turcica</name>
    <dbReference type="NCBI Taxonomy" id="671987"/>
    <lineage>
        <taxon>Eukaryota</taxon>
        <taxon>Fungi</taxon>
        <taxon>Dikarya</taxon>
        <taxon>Ascomycota</taxon>
        <taxon>Pezizomycotina</taxon>
        <taxon>Dothideomycetes</taxon>
        <taxon>Pleosporomycetidae</taxon>
        <taxon>Pleosporales</taxon>
        <taxon>Pleosporineae</taxon>
        <taxon>Pleosporaceae</taxon>
        <taxon>Exserohilum</taxon>
    </lineage>
</organism>
<dbReference type="EMBL" id="KB908504">
    <property type="protein sequence ID" value="EOA89729.1"/>
    <property type="molecule type" value="Genomic_DNA"/>
</dbReference>
<evidence type="ECO:0000313" key="2">
    <source>
        <dbReference type="EMBL" id="EOA89729.1"/>
    </source>
</evidence>